<name>A0ABX6TAB5_9SPHN</name>
<organism evidence="1 2">
    <name type="scientific">Sphingomonas sediminicola</name>
    <dbReference type="NCBI Taxonomy" id="386874"/>
    <lineage>
        <taxon>Bacteria</taxon>
        <taxon>Pseudomonadati</taxon>
        <taxon>Pseudomonadota</taxon>
        <taxon>Alphaproteobacteria</taxon>
        <taxon>Sphingomonadales</taxon>
        <taxon>Sphingomonadaceae</taxon>
        <taxon>Sphingomonas</taxon>
    </lineage>
</organism>
<sequence length="45" mass="4814">MNGRAASRLVEALIVGVAASAWYLLKRRPAPVRSAYPDLAGNFAL</sequence>
<evidence type="ECO:0000313" key="2">
    <source>
        <dbReference type="Proteomes" id="UP000516105"/>
    </source>
</evidence>
<gene>
    <name evidence="1" type="ORF">H9L14_02735</name>
</gene>
<dbReference type="EMBL" id="CP060782">
    <property type="protein sequence ID" value="QNP46183.1"/>
    <property type="molecule type" value="Genomic_DNA"/>
</dbReference>
<proteinExistence type="predicted"/>
<keyword evidence="2" id="KW-1185">Reference proteome</keyword>
<evidence type="ECO:0000313" key="1">
    <source>
        <dbReference type="EMBL" id="QNP46183.1"/>
    </source>
</evidence>
<reference evidence="1 2" key="1">
    <citation type="submission" date="2020-08" db="EMBL/GenBank/DDBJ databases">
        <title>Genome sequence of Sphingomonas sediminicola KACC 15039T.</title>
        <authorList>
            <person name="Hyun D.-W."/>
            <person name="Bae J.-W."/>
        </authorList>
    </citation>
    <scope>NUCLEOTIDE SEQUENCE [LARGE SCALE GENOMIC DNA]</scope>
    <source>
        <strain evidence="1 2">KACC 15039</strain>
    </source>
</reference>
<dbReference type="RefSeq" id="WP_187709136.1">
    <property type="nucleotide sequence ID" value="NZ_CP060782.1"/>
</dbReference>
<protein>
    <submittedName>
        <fullName evidence="1">Uncharacterized protein</fullName>
    </submittedName>
</protein>
<dbReference type="Proteomes" id="UP000516105">
    <property type="component" value="Chromosome"/>
</dbReference>
<accession>A0ABX6TAB5</accession>